<feature type="chain" id="PRO_5009578762" description="DUF4476 domain-containing protein" evidence="2">
    <location>
        <begin position="39"/>
        <end position="319"/>
    </location>
</feature>
<evidence type="ECO:0000256" key="2">
    <source>
        <dbReference type="SAM" id="SignalP"/>
    </source>
</evidence>
<sequence length="319" mass="33687">MQAVETPRCPPIRPAMKTLLTLAATSWLALGLATAGHAQPAGPPTAVNFTSERGVPFGLVLDGQLLAAPVVRALRLDYLAPGQHWAEFSVPTGAGLQRTRVSVWLEPGLETSFVLVQRPGRPTQLRQVSRGPLLPRTYPAWAPGPDDYGPGQGPYGDNDSGGGDYGGAYPPAGPGGYPAPGNTSGYPGPGNAPNYPGSGNQPNYPNPAGPGYGTAAPGGNYLAPLDPRDAAELAQALSRCPFDEQRLATAHQALERSSLRANELAALVRTLSFDKSQKELAIFGYNHLVDPQNFYRVCESLTFPTSVREVQQAVGLLRN</sequence>
<gene>
    <name evidence="4" type="ORF">BEN49_01695</name>
</gene>
<feature type="region of interest" description="Disordered" evidence="1">
    <location>
        <begin position="140"/>
        <end position="212"/>
    </location>
</feature>
<feature type="compositionally biased region" description="Low complexity" evidence="1">
    <location>
        <begin position="179"/>
        <end position="203"/>
    </location>
</feature>
<evidence type="ECO:0000313" key="5">
    <source>
        <dbReference type="Proteomes" id="UP000177506"/>
    </source>
</evidence>
<name>A0A1G1T1S2_9BACT</name>
<feature type="compositionally biased region" description="Gly residues" evidence="1">
    <location>
        <begin position="150"/>
        <end position="166"/>
    </location>
</feature>
<feature type="signal peptide" evidence="2">
    <location>
        <begin position="1"/>
        <end position="38"/>
    </location>
</feature>
<evidence type="ECO:0000256" key="1">
    <source>
        <dbReference type="SAM" id="MobiDB-lite"/>
    </source>
</evidence>
<accession>A0A1G1T1S2</accession>
<keyword evidence="2" id="KW-0732">Signal</keyword>
<keyword evidence="5" id="KW-1185">Reference proteome</keyword>
<dbReference type="Proteomes" id="UP000177506">
    <property type="component" value="Unassembled WGS sequence"/>
</dbReference>
<protein>
    <recommendedName>
        <fullName evidence="3">DUF4476 domain-containing protein</fullName>
    </recommendedName>
</protein>
<organism evidence="4 5">
    <name type="scientific">Hymenobacter coccineus</name>
    <dbReference type="NCBI Taxonomy" id="1908235"/>
    <lineage>
        <taxon>Bacteria</taxon>
        <taxon>Pseudomonadati</taxon>
        <taxon>Bacteroidota</taxon>
        <taxon>Cytophagia</taxon>
        <taxon>Cytophagales</taxon>
        <taxon>Hymenobacteraceae</taxon>
        <taxon>Hymenobacter</taxon>
    </lineage>
</organism>
<reference evidence="4 5" key="1">
    <citation type="submission" date="2016-08" db="EMBL/GenBank/DDBJ databases">
        <title>Hymenobacter coccineus sp. nov., Hymenobacter lapidarius sp. nov. and Hymenobacter glacialis sp. nov., isolated from Antarctic soil.</title>
        <authorList>
            <person name="Sedlacek I."/>
            <person name="Kralova S."/>
            <person name="Kyrova K."/>
            <person name="Maslanova I."/>
            <person name="Stankova E."/>
            <person name="Vrbovska V."/>
            <person name="Nemec M."/>
            <person name="Bartak M."/>
            <person name="Svec P."/>
            <person name="Busse H.-J."/>
            <person name="Pantucek R."/>
        </authorList>
    </citation>
    <scope>NUCLEOTIDE SEQUENCE [LARGE SCALE GENOMIC DNA]</scope>
    <source>
        <strain evidence="4 5">CCM 8649</strain>
    </source>
</reference>
<evidence type="ECO:0000259" key="3">
    <source>
        <dbReference type="Pfam" id="PF14771"/>
    </source>
</evidence>
<evidence type="ECO:0000313" key="4">
    <source>
        <dbReference type="EMBL" id="OGX84835.1"/>
    </source>
</evidence>
<dbReference type="AlphaFoldDB" id="A0A1G1T1S2"/>
<dbReference type="EMBL" id="MDZA01000397">
    <property type="protein sequence ID" value="OGX84835.1"/>
    <property type="molecule type" value="Genomic_DNA"/>
</dbReference>
<comment type="caution">
    <text evidence="4">The sequence shown here is derived from an EMBL/GenBank/DDBJ whole genome shotgun (WGS) entry which is preliminary data.</text>
</comment>
<proteinExistence type="predicted"/>
<dbReference type="InterPro" id="IPR028011">
    <property type="entry name" value="DUF4476"/>
</dbReference>
<feature type="domain" description="DUF4476" evidence="3">
    <location>
        <begin position="227"/>
        <end position="312"/>
    </location>
</feature>
<dbReference type="Pfam" id="PF14771">
    <property type="entry name" value="DUF4476"/>
    <property type="match status" value="1"/>
</dbReference>